<feature type="non-terminal residue" evidence="2">
    <location>
        <position position="94"/>
    </location>
</feature>
<name>A0ABN8HXG2_9NEOP</name>
<evidence type="ECO:0000313" key="3">
    <source>
        <dbReference type="Proteomes" id="UP000837857"/>
    </source>
</evidence>
<feature type="compositionally biased region" description="Low complexity" evidence="1">
    <location>
        <begin position="34"/>
        <end position="45"/>
    </location>
</feature>
<reference evidence="2" key="1">
    <citation type="submission" date="2022-03" db="EMBL/GenBank/DDBJ databases">
        <authorList>
            <person name="Martin H S."/>
        </authorList>
    </citation>
    <scope>NUCLEOTIDE SEQUENCE</scope>
</reference>
<accession>A0ABN8HXG2</accession>
<organism evidence="2 3">
    <name type="scientific">Iphiclides podalirius</name>
    <name type="common">scarce swallowtail</name>
    <dbReference type="NCBI Taxonomy" id="110791"/>
    <lineage>
        <taxon>Eukaryota</taxon>
        <taxon>Metazoa</taxon>
        <taxon>Ecdysozoa</taxon>
        <taxon>Arthropoda</taxon>
        <taxon>Hexapoda</taxon>
        <taxon>Insecta</taxon>
        <taxon>Pterygota</taxon>
        <taxon>Neoptera</taxon>
        <taxon>Endopterygota</taxon>
        <taxon>Lepidoptera</taxon>
        <taxon>Glossata</taxon>
        <taxon>Ditrysia</taxon>
        <taxon>Papilionoidea</taxon>
        <taxon>Papilionidae</taxon>
        <taxon>Papilioninae</taxon>
        <taxon>Iphiclides</taxon>
    </lineage>
</organism>
<proteinExistence type="predicted"/>
<protein>
    <submittedName>
        <fullName evidence="2">Uncharacterized protein</fullName>
    </submittedName>
</protein>
<evidence type="ECO:0000313" key="2">
    <source>
        <dbReference type="EMBL" id="CAH2043105.1"/>
    </source>
</evidence>
<sequence length="94" mass="10343">MPGNRGARFPGRASDRGRKRAPRAARKPRRRAHAFASPAAASQCPPRRHPRNTDRVTPTFADNRRQPPTTADSRKQLPHAGGEMAPACRVRTAV</sequence>
<dbReference type="Proteomes" id="UP000837857">
    <property type="component" value="Chromosome 15"/>
</dbReference>
<evidence type="ECO:0000256" key="1">
    <source>
        <dbReference type="SAM" id="MobiDB-lite"/>
    </source>
</evidence>
<dbReference type="EMBL" id="OW152827">
    <property type="protein sequence ID" value="CAH2043105.1"/>
    <property type="molecule type" value="Genomic_DNA"/>
</dbReference>
<gene>
    <name evidence="2" type="ORF">IPOD504_LOCUS4149</name>
</gene>
<feature type="compositionally biased region" description="Basic residues" evidence="1">
    <location>
        <begin position="17"/>
        <end position="33"/>
    </location>
</feature>
<feature type="region of interest" description="Disordered" evidence="1">
    <location>
        <begin position="1"/>
        <end position="94"/>
    </location>
</feature>
<keyword evidence="3" id="KW-1185">Reference proteome</keyword>